<dbReference type="RefSeq" id="WP_206718245.1">
    <property type="nucleotide sequence ID" value="NZ_CP071091.1"/>
</dbReference>
<keyword evidence="4" id="KW-0564">Palmitate</keyword>
<keyword evidence="1" id="KW-1003">Cell membrane</keyword>
<feature type="chain" id="PRO_5045423416" evidence="7">
    <location>
        <begin position="22"/>
        <end position="203"/>
    </location>
</feature>
<evidence type="ECO:0000256" key="7">
    <source>
        <dbReference type="SAM" id="SignalP"/>
    </source>
</evidence>
<evidence type="ECO:0000256" key="1">
    <source>
        <dbReference type="ARBA" id="ARBA00022475"/>
    </source>
</evidence>
<name>A0ABX7NGA6_9BACT</name>
<evidence type="ECO:0000256" key="3">
    <source>
        <dbReference type="ARBA" id="ARBA00023136"/>
    </source>
</evidence>
<proteinExistence type="predicted"/>
<protein>
    <submittedName>
        <fullName evidence="8">LppP/LprE family lipoprotein</fullName>
    </submittedName>
</protein>
<dbReference type="Pfam" id="PF14041">
    <property type="entry name" value="Lipoprotein_21"/>
    <property type="match status" value="1"/>
</dbReference>
<dbReference type="InterPro" id="IPR025971">
    <property type="entry name" value="LppP/LprE"/>
</dbReference>
<dbReference type="Proteomes" id="UP000663090">
    <property type="component" value="Chromosome"/>
</dbReference>
<keyword evidence="5 8" id="KW-0449">Lipoprotein</keyword>
<evidence type="ECO:0000256" key="4">
    <source>
        <dbReference type="ARBA" id="ARBA00023139"/>
    </source>
</evidence>
<gene>
    <name evidence="8" type="ORF">JY572_11360</name>
</gene>
<keyword evidence="2 7" id="KW-0732">Signal</keyword>
<accession>A0ABX7NGA6</accession>
<keyword evidence="3" id="KW-0472">Membrane</keyword>
<evidence type="ECO:0000256" key="2">
    <source>
        <dbReference type="ARBA" id="ARBA00022729"/>
    </source>
</evidence>
<evidence type="ECO:0000256" key="6">
    <source>
        <dbReference type="SAM" id="MobiDB-lite"/>
    </source>
</evidence>
<keyword evidence="9" id="KW-1185">Reference proteome</keyword>
<dbReference type="EMBL" id="CP071091">
    <property type="protein sequence ID" value="QSQ16597.1"/>
    <property type="molecule type" value="Genomic_DNA"/>
</dbReference>
<evidence type="ECO:0000313" key="9">
    <source>
        <dbReference type="Proteomes" id="UP000663090"/>
    </source>
</evidence>
<feature type="signal peptide" evidence="7">
    <location>
        <begin position="1"/>
        <end position="21"/>
    </location>
</feature>
<evidence type="ECO:0000256" key="5">
    <source>
        <dbReference type="ARBA" id="ARBA00023288"/>
    </source>
</evidence>
<organism evidence="8 9">
    <name type="scientific">Myxococcus landrumensis</name>
    <dbReference type="NCBI Taxonomy" id="2813577"/>
    <lineage>
        <taxon>Bacteria</taxon>
        <taxon>Pseudomonadati</taxon>
        <taxon>Myxococcota</taxon>
        <taxon>Myxococcia</taxon>
        <taxon>Myxococcales</taxon>
        <taxon>Cystobacterineae</taxon>
        <taxon>Myxococcaceae</taxon>
        <taxon>Myxococcus</taxon>
    </lineage>
</organism>
<feature type="region of interest" description="Disordered" evidence="6">
    <location>
        <begin position="41"/>
        <end position="66"/>
    </location>
</feature>
<evidence type="ECO:0000313" key="8">
    <source>
        <dbReference type="EMBL" id="QSQ16597.1"/>
    </source>
</evidence>
<sequence length="203" mass="21532">MSRRRMPTLLCAVLSPLLALGALPPEAPVATGSAWVDTQPIPAWNKPNSPLPKAPKGNGQSLRTGPCARLARKPTTASDRALMKAGWTLLGPLKIFDTTEVITAAAEGDGMCRAMGFQVFVFVDSRFAGTLSPEPMSDRFDGAMGEVHILGAKNLSATVRRYSAEDPLCCPSREANVDYEVQSAPKGPVVTATQATTQPTLQP</sequence>
<reference evidence="8 9" key="1">
    <citation type="submission" date="2021-02" db="EMBL/GenBank/DDBJ databases">
        <title>De Novo genome assembly of isolated myxobacteria.</title>
        <authorList>
            <person name="Stevens D.C."/>
        </authorList>
    </citation>
    <scope>NUCLEOTIDE SEQUENCE [LARGE SCALE GENOMIC DNA]</scope>
    <source>
        <strain evidence="8 9">SCHIC003</strain>
    </source>
</reference>